<dbReference type="Pfam" id="PF01697">
    <property type="entry name" value="Glyco_transf_92"/>
    <property type="match status" value="1"/>
</dbReference>
<dbReference type="RefSeq" id="XP_019855576.1">
    <property type="nucleotide sequence ID" value="XM_020000017.1"/>
</dbReference>
<evidence type="ECO:0000256" key="5">
    <source>
        <dbReference type="ARBA" id="ARBA00022692"/>
    </source>
</evidence>
<evidence type="ECO:0000313" key="9">
    <source>
        <dbReference type="EnsemblMetazoa" id="XP_019855576.1"/>
    </source>
</evidence>
<dbReference type="GeneID" id="109584322"/>
<name>A0AAN0JFJ9_AMPQE</name>
<evidence type="ECO:0000256" key="3">
    <source>
        <dbReference type="ARBA" id="ARBA00022676"/>
    </source>
</evidence>
<evidence type="ECO:0000256" key="6">
    <source>
        <dbReference type="ARBA" id="ARBA00022989"/>
    </source>
</evidence>
<reference evidence="10" key="1">
    <citation type="journal article" date="2010" name="Nature">
        <title>The Amphimedon queenslandica genome and the evolution of animal complexity.</title>
        <authorList>
            <person name="Srivastava M."/>
            <person name="Simakov O."/>
            <person name="Chapman J."/>
            <person name="Fahey B."/>
            <person name="Gauthier M.E."/>
            <person name="Mitros T."/>
            <person name="Richards G.S."/>
            <person name="Conaco C."/>
            <person name="Dacre M."/>
            <person name="Hellsten U."/>
            <person name="Larroux C."/>
            <person name="Putnam N.H."/>
            <person name="Stanke M."/>
            <person name="Adamska M."/>
            <person name="Darling A."/>
            <person name="Degnan S.M."/>
            <person name="Oakley T.H."/>
            <person name="Plachetzki D.C."/>
            <person name="Zhai Y."/>
            <person name="Adamski M."/>
            <person name="Calcino A."/>
            <person name="Cummins S.F."/>
            <person name="Goodstein D.M."/>
            <person name="Harris C."/>
            <person name="Jackson D.J."/>
            <person name="Leys S.P."/>
            <person name="Shu S."/>
            <person name="Woodcroft B.J."/>
            <person name="Vervoort M."/>
            <person name="Kosik K.S."/>
            <person name="Manning G."/>
            <person name="Degnan B.M."/>
            <person name="Rokhsar D.S."/>
        </authorList>
    </citation>
    <scope>NUCLEOTIDE SEQUENCE [LARGE SCALE GENOMIC DNA]</scope>
</reference>
<keyword evidence="7" id="KW-0472">Membrane</keyword>
<evidence type="ECO:0000256" key="4">
    <source>
        <dbReference type="ARBA" id="ARBA00022679"/>
    </source>
</evidence>
<organism evidence="9 10">
    <name type="scientific">Amphimedon queenslandica</name>
    <name type="common">Sponge</name>
    <dbReference type="NCBI Taxonomy" id="400682"/>
    <lineage>
        <taxon>Eukaryota</taxon>
        <taxon>Metazoa</taxon>
        <taxon>Porifera</taxon>
        <taxon>Demospongiae</taxon>
        <taxon>Heteroscleromorpha</taxon>
        <taxon>Haplosclerida</taxon>
        <taxon>Niphatidae</taxon>
        <taxon>Amphimedon</taxon>
    </lineage>
</organism>
<proteinExistence type="inferred from homology"/>
<evidence type="ECO:0000256" key="2">
    <source>
        <dbReference type="ARBA" id="ARBA00007647"/>
    </source>
</evidence>
<dbReference type="PANTHER" id="PTHR21461">
    <property type="entry name" value="GLYCOSYLTRANSFERASE FAMILY 92 PROTEIN"/>
    <property type="match status" value="1"/>
</dbReference>
<dbReference type="GO" id="GO:0005737">
    <property type="term" value="C:cytoplasm"/>
    <property type="evidence" value="ECO:0007669"/>
    <property type="project" value="TreeGrafter"/>
</dbReference>
<dbReference type="GO" id="GO:0016020">
    <property type="term" value="C:membrane"/>
    <property type="evidence" value="ECO:0007669"/>
    <property type="project" value="UniProtKB-SubCell"/>
</dbReference>
<comment type="similarity">
    <text evidence="2 8">Belongs to the glycosyltransferase 92 family.</text>
</comment>
<keyword evidence="10" id="KW-1185">Reference proteome</keyword>
<evidence type="ECO:0000256" key="8">
    <source>
        <dbReference type="RuleBase" id="RU366017"/>
    </source>
</evidence>
<dbReference type="AlphaFoldDB" id="A0AAN0JFJ9"/>
<dbReference type="PANTHER" id="PTHR21461:SF69">
    <property type="entry name" value="GLYCOSYLTRANSFERASE FAMILY 92 PROTEIN"/>
    <property type="match status" value="1"/>
</dbReference>
<dbReference type="Proteomes" id="UP000007879">
    <property type="component" value="Unassembled WGS sequence"/>
</dbReference>
<evidence type="ECO:0000256" key="7">
    <source>
        <dbReference type="ARBA" id="ARBA00023136"/>
    </source>
</evidence>
<keyword evidence="4 8" id="KW-0808">Transferase</keyword>
<protein>
    <recommendedName>
        <fullName evidence="8">Glycosyltransferase family 92 protein</fullName>
        <ecNumber evidence="8">2.4.1.-</ecNumber>
    </recommendedName>
</protein>
<sequence length="265" mass="30138">MCLHKSIEGKFKPKVLLDWVKLNIALGAEFMQLYLQGGAEGVYDILLPYINRGIAEVLDCKLGPGITDRPSYHFGQTGVIVECLWRNIYRTRYLGLNDVDEFLVPQKHKTLPEMILLVETLHKSKKPVASFVFTNTLMKDSGSLLPVVEKALQSGSCSEIDRDTLSVYFKRTKNCLCFSANTKKMILKPDAVYIPWVHFLFTYRSKHCKKEFSVPDDVDYHIITGRTGKSIQAAILQSLRIGQLRSILRTLLIAHNYASMYICTN</sequence>
<reference evidence="9" key="2">
    <citation type="submission" date="2024-06" db="UniProtKB">
        <authorList>
            <consortium name="EnsemblMetazoa"/>
        </authorList>
    </citation>
    <scope>IDENTIFICATION</scope>
</reference>
<accession>A0AAN0JFJ9</accession>
<keyword evidence="5" id="KW-0812">Transmembrane</keyword>
<dbReference type="InterPro" id="IPR008166">
    <property type="entry name" value="Glyco_transf_92"/>
</dbReference>
<dbReference type="EnsemblMetazoa" id="XM_020000017.1">
    <property type="protein sequence ID" value="XP_019855576.1"/>
    <property type="gene ID" value="LOC109584322"/>
</dbReference>
<dbReference type="EC" id="2.4.1.-" evidence="8"/>
<dbReference type="KEGG" id="aqu:109584322"/>
<keyword evidence="6" id="KW-1133">Transmembrane helix</keyword>
<keyword evidence="3 8" id="KW-0328">Glycosyltransferase</keyword>
<evidence type="ECO:0000256" key="1">
    <source>
        <dbReference type="ARBA" id="ARBA00004167"/>
    </source>
</evidence>
<dbReference type="GO" id="GO:0016757">
    <property type="term" value="F:glycosyltransferase activity"/>
    <property type="evidence" value="ECO:0007669"/>
    <property type="project" value="UniProtKB-UniRule"/>
</dbReference>
<comment type="subcellular location">
    <subcellularLocation>
        <location evidence="1">Membrane</location>
        <topology evidence="1">Single-pass membrane protein</topology>
    </subcellularLocation>
</comment>
<evidence type="ECO:0000313" key="10">
    <source>
        <dbReference type="Proteomes" id="UP000007879"/>
    </source>
</evidence>